<keyword evidence="2" id="KW-1185">Reference proteome</keyword>
<reference evidence="2" key="1">
    <citation type="journal article" date="2023" name="Nat. Plants">
        <title>Single-cell RNA sequencing provides a high-resolution roadmap for understanding the multicellular compartmentation of specialized metabolism.</title>
        <authorList>
            <person name="Sun S."/>
            <person name="Shen X."/>
            <person name="Li Y."/>
            <person name="Li Y."/>
            <person name="Wang S."/>
            <person name="Li R."/>
            <person name="Zhang H."/>
            <person name="Shen G."/>
            <person name="Guo B."/>
            <person name="Wei J."/>
            <person name="Xu J."/>
            <person name="St-Pierre B."/>
            <person name="Chen S."/>
            <person name="Sun C."/>
        </authorList>
    </citation>
    <scope>NUCLEOTIDE SEQUENCE [LARGE SCALE GENOMIC DNA]</scope>
</reference>
<dbReference type="Proteomes" id="UP001060085">
    <property type="component" value="Linkage Group LG02"/>
</dbReference>
<dbReference type="EMBL" id="CM044702">
    <property type="protein sequence ID" value="KAI5679155.1"/>
    <property type="molecule type" value="Genomic_DNA"/>
</dbReference>
<protein>
    <submittedName>
        <fullName evidence="1">Uncharacterized protein</fullName>
    </submittedName>
</protein>
<name>A0ACC0C2Q2_CATRO</name>
<organism evidence="1 2">
    <name type="scientific">Catharanthus roseus</name>
    <name type="common">Madagascar periwinkle</name>
    <name type="synonym">Vinca rosea</name>
    <dbReference type="NCBI Taxonomy" id="4058"/>
    <lineage>
        <taxon>Eukaryota</taxon>
        <taxon>Viridiplantae</taxon>
        <taxon>Streptophyta</taxon>
        <taxon>Embryophyta</taxon>
        <taxon>Tracheophyta</taxon>
        <taxon>Spermatophyta</taxon>
        <taxon>Magnoliopsida</taxon>
        <taxon>eudicotyledons</taxon>
        <taxon>Gunneridae</taxon>
        <taxon>Pentapetalae</taxon>
        <taxon>asterids</taxon>
        <taxon>lamiids</taxon>
        <taxon>Gentianales</taxon>
        <taxon>Apocynaceae</taxon>
        <taxon>Rauvolfioideae</taxon>
        <taxon>Vinceae</taxon>
        <taxon>Catharanthinae</taxon>
        <taxon>Catharanthus</taxon>
    </lineage>
</organism>
<evidence type="ECO:0000313" key="2">
    <source>
        <dbReference type="Proteomes" id="UP001060085"/>
    </source>
</evidence>
<evidence type="ECO:0000313" key="1">
    <source>
        <dbReference type="EMBL" id="KAI5679155.1"/>
    </source>
</evidence>
<comment type="caution">
    <text evidence="1">The sequence shown here is derived from an EMBL/GenBank/DDBJ whole genome shotgun (WGS) entry which is preliminary data.</text>
</comment>
<sequence>MAPRATVKKKTTKSAPTDPQGMFSGMVAFLIEIGVQSRRLQIWKQKLIQMGATIEDSFSKKVTHVFAMNVDSLLQKIDRERLTRSKSKVLFYQWIEDSLREGKKVPEESYILSLVPGVGDEGSKVSVSNSHRPVNEIDSGADEPGTLKKSRISLEDSRHTSSEDNAKLVEEAVYESSETAGGSDYALRSQSPEVTSSMTSDGQNKTIVTSDSKLLYSPPDLNRNITEIFRKLIDIYRALGDDRRSFSYYKAIPVIEKLPFKIESVDQVKHLPGIGKSMQDHIQEIVTTGKLSKLEHFENDEKVKTISLFGEIWGVGPATALKLYEKGHRTLDDLKSEESLTNSQRLGLKYFNDIKIRIPRQEVQEMERLLQKVGEDILPGVVIVCGGSYRRGKASCGDMDIVITHPDGKSHKGFLPKFVKRLKDINFLREDLVFSIHSEEGTDSGVDTYFGLCTYRGREVRHRIDLKVYPRDIYAFGLIAWTGNDVLNRRLRLLAESKGFRLDDTGLFPATQSSSGKRGSKGSASLKFDTEKEVFDFLGFPWFEPNERNL</sequence>
<gene>
    <name evidence="1" type="ORF">M9H77_10105</name>
</gene>
<accession>A0ACC0C2Q2</accession>
<proteinExistence type="predicted"/>